<comment type="caution">
    <text evidence="4">The sequence shown here is derived from an EMBL/GenBank/DDBJ whole genome shotgun (WGS) entry which is preliminary data.</text>
</comment>
<keyword evidence="2" id="KW-0732">Signal</keyword>
<name>A0A363UKY9_9GAMM</name>
<keyword evidence="5" id="KW-1185">Reference proteome</keyword>
<reference evidence="4 5" key="1">
    <citation type="submission" date="2018-05" db="EMBL/GenBank/DDBJ databases">
        <title>Abyssibacter profundi OUC007T gen. nov., sp. nov, a marine bacterium isolated from seawater of the Mariana Trench.</title>
        <authorList>
            <person name="Zhou S."/>
        </authorList>
    </citation>
    <scope>NUCLEOTIDE SEQUENCE [LARGE SCALE GENOMIC DNA]</scope>
    <source>
        <strain evidence="4 5">OUC007</strain>
    </source>
</reference>
<dbReference type="PROSITE" id="PS51257">
    <property type="entry name" value="PROKAR_LIPOPROTEIN"/>
    <property type="match status" value="1"/>
</dbReference>
<dbReference type="GO" id="GO:0016787">
    <property type="term" value="F:hydrolase activity"/>
    <property type="evidence" value="ECO:0007669"/>
    <property type="project" value="UniProtKB-KW"/>
</dbReference>
<accession>A0A363UKY9</accession>
<dbReference type="PANTHER" id="PTHR48081">
    <property type="entry name" value="AB HYDROLASE SUPERFAMILY PROTEIN C4A8.06C"/>
    <property type="match status" value="1"/>
</dbReference>
<feature type="chain" id="PRO_5016561269" evidence="2">
    <location>
        <begin position="21"/>
        <end position="308"/>
    </location>
</feature>
<evidence type="ECO:0000256" key="1">
    <source>
        <dbReference type="ARBA" id="ARBA00022801"/>
    </source>
</evidence>
<proteinExistence type="predicted"/>
<sequence>MSWIRSLAAGLFLFGLVGCASRTPVAPVAETAAPATATPLAWSVLSAMPQPPPGQRLAYGPAPQQFGELRLPAGAGPHPVVVLIHGGCWLSQFSLEYFSHLAAGLTDAGYATWSIEYRRIGDPDGGWPGTFLDAGAAIDHLQTLGDSQPLDLSRVAVLGHSAGGQMALWAATRDDPHGPLPADAPLPVRAVVGIAPITDLAAYRVGPERSCHAAVDRVMGGTPATVGDRYAAVSPMDRLPLRVPVLLISGGQDEIVAPESVEAFAHAAMLENDPVQLRVVAGEGHFDAVLPGGRSWDMLLDFLGASLR</sequence>
<feature type="domain" description="BD-FAE-like" evidence="3">
    <location>
        <begin position="74"/>
        <end position="265"/>
    </location>
</feature>
<evidence type="ECO:0000256" key="2">
    <source>
        <dbReference type="SAM" id="SignalP"/>
    </source>
</evidence>
<dbReference type="InterPro" id="IPR029058">
    <property type="entry name" value="AB_hydrolase_fold"/>
</dbReference>
<gene>
    <name evidence="4" type="ORF">DEH80_09690</name>
</gene>
<dbReference type="OrthoDB" id="255603at2"/>
<dbReference type="SUPFAM" id="SSF53474">
    <property type="entry name" value="alpha/beta-Hydrolases"/>
    <property type="match status" value="1"/>
</dbReference>
<dbReference type="RefSeq" id="WP_109720289.1">
    <property type="nucleotide sequence ID" value="NZ_QEQK01000007.1"/>
</dbReference>
<dbReference type="Pfam" id="PF20434">
    <property type="entry name" value="BD-FAE"/>
    <property type="match status" value="1"/>
</dbReference>
<feature type="signal peptide" evidence="2">
    <location>
        <begin position="1"/>
        <end position="20"/>
    </location>
</feature>
<dbReference type="AlphaFoldDB" id="A0A363UKY9"/>
<dbReference type="Gene3D" id="3.40.50.1820">
    <property type="entry name" value="alpha/beta hydrolase"/>
    <property type="match status" value="1"/>
</dbReference>
<evidence type="ECO:0000313" key="5">
    <source>
        <dbReference type="Proteomes" id="UP000251800"/>
    </source>
</evidence>
<evidence type="ECO:0000313" key="4">
    <source>
        <dbReference type="EMBL" id="PWN56073.1"/>
    </source>
</evidence>
<evidence type="ECO:0000259" key="3">
    <source>
        <dbReference type="Pfam" id="PF20434"/>
    </source>
</evidence>
<dbReference type="EMBL" id="QEQK01000007">
    <property type="protein sequence ID" value="PWN56073.1"/>
    <property type="molecule type" value="Genomic_DNA"/>
</dbReference>
<dbReference type="Proteomes" id="UP000251800">
    <property type="component" value="Unassembled WGS sequence"/>
</dbReference>
<organism evidence="4 5">
    <name type="scientific">Abyssibacter profundi</name>
    <dbReference type="NCBI Taxonomy" id="2182787"/>
    <lineage>
        <taxon>Bacteria</taxon>
        <taxon>Pseudomonadati</taxon>
        <taxon>Pseudomonadota</taxon>
        <taxon>Gammaproteobacteria</taxon>
        <taxon>Chromatiales</taxon>
        <taxon>Oceanococcaceae</taxon>
        <taxon>Abyssibacter</taxon>
    </lineage>
</organism>
<dbReference type="InterPro" id="IPR050300">
    <property type="entry name" value="GDXG_lipolytic_enzyme"/>
</dbReference>
<dbReference type="InterPro" id="IPR049492">
    <property type="entry name" value="BD-FAE-like_dom"/>
</dbReference>
<protein>
    <submittedName>
        <fullName evidence="4">Alpha/beta hydrolase</fullName>
    </submittedName>
</protein>
<keyword evidence="1 4" id="KW-0378">Hydrolase</keyword>